<dbReference type="Gene3D" id="2.60.40.10">
    <property type="entry name" value="Immunoglobulins"/>
    <property type="match status" value="2"/>
</dbReference>
<dbReference type="SUPFAM" id="SSF69318">
    <property type="entry name" value="Integrin alpha N-terminal domain"/>
    <property type="match status" value="1"/>
</dbReference>
<comment type="caution">
    <text evidence="2">The sequence shown here is derived from an EMBL/GenBank/DDBJ whole genome shotgun (WGS) entry which is preliminary data.</text>
</comment>
<evidence type="ECO:0000256" key="1">
    <source>
        <dbReference type="ARBA" id="ARBA00022729"/>
    </source>
</evidence>
<organism evidence="2 3">
    <name type="scientific">Candidatus Kerfeldbacteria bacterium CG08_land_8_20_14_0_20_40_16</name>
    <dbReference type="NCBI Taxonomy" id="2014244"/>
    <lineage>
        <taxon>Bacteria</taxon>
        <taxon>Candidatus Kerfeldiibacteriota</taxon>
    </lineage>
</organism>
<name>A0A2H0YXQ2_9BACT</name>
<dbReference type="InterPro" id="IPR013517">
    <property type="entry name" value="FG-GAP"/>
</dbReference>
<proteinExistence type="predicted"/>
<dbReference type="AlphaFoldDB" id="A0A2H0YXQ2"/>
<evidence type="ECO:0008006" key="4">
    <source>
        <dbReference type="Google" id="ProtNLM"/>
    </source>
</evidence>
<dbReference type="EMBL" id="PEXU01000038">
    <property type="protein sequence ID" value="PIS42522.1"/>
    <property type="molecule type" value="Genomic_DNA"/>
</dbReference>
<gene>
    <name evidence="2" type="ORF">COT24_03060</name>
</gene>
<reference evidence="2 3" key="1">
    <citation type="submission" date="2017-09" db="EMBL/GenBank/DDBJ databases">
        <title>Depth-based differentiation of microbial function through sediment-hosted aquifers and enrichment of novel symbionts in the deep terrestrial subsurface.</title>
        <authorList>
            <person name="Probst A.J."/>
            <person name="Ladd B."/>
            <person name="Jarett J.K."/>
            <person name="Geller-Mcgrath D.E."/>
            <person name="Sieber C.M."/>
            <person name="Emerson J.B."/>
            <person name="Anantharaman K."/>
            <person name="Thomas B.C."/>
            <person name="Malmstrom R."/>
            <person name="Stieglmeier M."/>
            <person name="Klingl A."/>
            <person name="Woyke T."/>
            <person name="Ryan C.M."/>
            <person name="Banfield J.F."/>
        </authorList>
    </citation>
    <scope>NUCLEOTIDE SEQUENCE [LARGE SCALE GENOMIC DNA]</scope>
    <source>
        <strain evidence="2">CG08_land_8_20_14_0_20_40_16</strain>
    </source>
</reference>
<dbReference type="InterPro" id="IPR036116">
    <property type="entry name" value="FN3_sf"/>
</dbReference>
<sequence length="533" mass="56222">MLDIEAAFVSIGGDVTPPTNPTIKVYTGSNKSTELDADTRYDEISPYFSWSGASDTSGIAGYYVYFGTASYANPRTAGTFQTGVNYSASGLSGDDEDYYLKIKTKDIAGNTTATSTVFHYIVDTVAVAPTSLSASNQADGILLSWDEGDSYSTSYDLYRSGTVDGSYVKKNTSTLTNAQFLDESVNTNDIRGTTYYYKVKTVDDLGNSSNYSSVLKATHYPGSDIVIGAGPGGGPQVRVFEPDGTLISQFFAYSETFRGGINVAVGDLDNDGGNEIVTGTGPGGGPQVRIFDLYGNPKFTNGFFAYAEHVRNGVYVAVGDLNGDGYGEIVTGTGAGSGPHVRTFDRFGKPIFSPGFFAYAEHVRNGVYVTTGDLDGNGKDEIITGTGPGSGPHVRTFNYVGQPVFTPGFFPYDSAFRGGVRVGIGDLDGNGKDEIITSPGTGGGPQVRAFDRYGNPRVTNGFFAFNQEFHGGIFIASGDTNQDGLDEIVVSVGGSGSPAVRVYSNDGTEILESFYGLSQTFLNGINVAAGAMN</sequence>
<keyword evidence="1" id="KW-0732">Signal</keyword>
<dbReference type="SUPFAM" id="SSF49265">
    <property type="entry name" value="Fibronectin type III"/>
    <property type="match status" value="1"/>
</dbReference>
<evidence type="ECO:0000313" key="3">
    <source>
        <dbReference type="Proteomes" id="UP000231542"/>
    </source>
</evidence>
<dbReference type="PANTHER" id="PTHR44103">
    <property type="entry name" value="PROPROTEIN CONVERTASE P"/>
    <property type="match status" value="1"/>
</dbReference>
<dbReference type="Proteomes" id="UP000231542">
    <property type="component" value="Unassembled WGS sequence"/>
</dbReference>
<accession>A0A2H0YXQ2</accession>
<dbReference type="Pfam" id="PF01839">
    <property type="entry name" value="FG-GAP"/>
    <property type="match status" value="1"/>
</dbReference>
<protein>
    <recommendedName>
        <fullName evidence="4">Fibronectin type-III domain-containing protein</fullName>
    </recommendedName>
</protein>
<dbReference type="InterPro" id="IPR013783">
    <property type="entry name" value="Ig-like_fold"/>
</dbReference>
<dbReference type="Gene3D" id="2.130.10.130">
    <property type="entry name" value="Integrin alpha, N-terminal"/>
    <property type="match status" value="1"/>
</dbReference>
<evidence type="ECO:0000313" key="2">
    <source>
        <dbReference type="EMBL" id="PIS42522.1"/>
    </source>
</evidence>
<dbReference type="PANTHER" id="PTHR44103:SF1">
    <property type="entry name" value="PROPROTEIN CONVERTASE P"/>
    <property type="match status" value="1"/>
</dbReference>
<dbReference type="InterPro" id="IPR028994">
    <property type="entry name" value="Integrin_alpha_N"/>
</dbReference>